<dbReference type="PANTHER" id="PTHR37984:SF5">
    <property type="entry name" value="PROTEIN NYNRIN-LIKE"/>
    <property type="match status" value="1"/>
</dbReference>
<protein>
    <submittedName>
        <fullName evidence="2">Pol</fullName>
    </submittedName>
</protein>
<gene>
    <name evidence="2" type="ORF">AAJ76_860009304</name>
</gene>
<proteinExistence type="predicted"/>
<dbReference type="PANTHER" id="PTHR37984">
    <property type="entry name" value="PROTEIN CBG26694"/>
    <property type="match status" value="1"/>
</dbReference>
<evidence type="ECO:0000259" key="1">
    <source>
        <dbReference type="PROSITE" id="PS50994"/>
    </source>
</evidence>
<dbReference type="PROSITE" id="PS50994">
    <property type="entry name" value="INTEGRASE"/>
    <property type="match status" value="1"/>
</dbReference>
<feature type="domain" description="Integrase catalytic" evidence="1">
    <location>
        <begin position="52"/>
        <end position="151"/>
    </location>
</feature>
<dbReference type="GO" id="GO:0005634">
    <property type="term" value="C:nucleus"/>
    <property type="evidence" value="ECO:0007669"/>
    <property type="project" value="UniProtKB-ARBA"/>
</dbReference>
<name>A0A0F9YNN7_9MICR</name>
<dbReference type="GO" id="GO:0003676">
    <property type="term" value="F:nucleic acid binding"/>
    <property type="evidence" value="ECO:0007669"/>
    <property type="project" value="InterPro"/>
</dbReference>
<dbReference type="VEuPathDB" id="MicrosporidiaDB:AAJ76_860009304"/>
<accession>A0A0F9YNN7</accession>
<dbReference type="Gene3D" id="3.30.420.10">
    <property type="entry name" value="Ribonuclease H-like superfamily/Ribonuclease H"/>
    <property type="match status" value="1"/>
</dbReference>
<dbReference type="VEuPathDB" id="MicrosporidiaDB:G9O61_00g019190"/>
<dbReference type="InterPro" id="IPR050951">
    <property type="entry name" value="Retrovirus_Pol_polyprotein"/>
</dbReference>
<dbReference type="RefSeq" id="XP_024330039.1">
    <property type="nucleotide sequence ID" value="XM_024476554.1"/>
</dbReference>
<reference evidence="2 3" key="1">
    <citation type="journal article" date="2015" name="Environ. Microbiol.">
        <title>Genome analyses suggest the presence of polyploidy and recent human-driven expansions in eight global populations of the honeybee pathogen Nosema ceranae.</title>
        <authorList>
            <person name="Pelin A."/>
            <person name="Selman M."/>
            <person name="Aris-Brosou S."/>
            <person name="Farinelli L."/>
            <person name="Corradi N."/>
        </authorList>
    </citation>
    <scope>NUCLEOTIDE SEQUENCE [LARGE SCALE GENOMIC DNA]</scope>
    <source>
        <strain evidence="2 3">PA08 1199</strain>
    </source>
</reference>
<evidence type="ECO:0000313" key="3">
    <source>
        <dbReference type="Proteomes" id="UP000034350"/>
    </source>
</evidence>
<evidence type="ECO:0000313" key="2">
    <source>
        <dbReference type="EMBL" id="KKO74297.1"/>
    </source>
</evidence>
<dbReference type="Proteomes" id="UP000034350">
    <property type="component" value="Unassembled WGS sequence"/>
</dbReference>
<dbReference type="InterPro" id="IPR001584">
    <property type="entry name" value="Integrase_cat-core"/>
</dbReference>
<dbReference type="InterPro" id="IPR036397">
    <property type="entry name" value="RNaseH_sf"/>
</dbReference>
<dbReference type="EMBL" id="JPQZ01000086">
    <property type="protein sequence ID" value="KKO74297.1"/>
    <property type="molecule type" value="Genomic_DNA"/>
</dbReference>
<organism evidence="2 3">
    <name type="scientific">Vairimorpha ceranae</name>
    <dbReference type="NCBI Taxonomy" id="40302"/>
    <lineage>
        <taxon>Eukaryota</taxon>
        <taxon>Fungi</taxon>
        <taxon>Fungi incertae sedis</taxon>
        <taxon>Microsporidia</taxon>
        <taxon>Nosematidae</taxon>
        <taxon>Vairimorpha</taxon>
    </lineage>
</organism>
<keyword evidence="3" id="KW-1185">Reference proteome</keyword>
<dbReference type="VEuPathDB" id="MicrosporidiaDB:NCER_100788"/>
<dbReference type="GO" id="GO:0015074">
    <property type="term" value="P:DNA integration"/>
    <property type="evidence" value="ECO:0007669"/>
    <property type="project" value="InterPro"/>
</dbReference>
<dbReference type="SUPFAM" id="SSF53098">
    <property type="entry name" value="Ribonuclease H-like"/>
    <property type="match status" value="1"/>
</dbReference>
<dbReference type="GeneID" id="36321508"/>
<dbReference type="Pfam" id="PF00665">
    <property type="entry name" value="rve"/>
    <property type="match status" value="1"/>
</dbReference>
<dbReference type="AlphaFoldDB" id="A0A0F9YNN7"/>
<sequence>MHKYSEHKKINTLYYYYIKELYMQMFKISKERRICGIFKSNNFKKILKGWMKTTLPFKNISTDIYGPFSLDEYICPERKKTGYIFTITDIFSRFTKLYFLYNINSEAVINTIEKWIEVHGVPKVITADNGRQYISKQTQSYLKEKGINHILLQHTQQVKWYLRGIKQNHYVRSKY</sequence>
<dbReference type="OrthoDB" id="2186513at2759"/>
<dbReference type="InterPro" id="IPR012337">
    <property type="entry name" value="RNaseH-like_sf"/>
</dbReference>
<comment type="caution">
    <text evidence="2">The sequence shown here is derived from an EMBL/GenBank/DDBJ whole genome shotgun (WGS) entry which is preliminary data.</text>
</comment>